<accession>A0A1Q9E1P2</accession>
<keyword evidence="3" id="KW-1185">Reference proteome</keyword>
<name>A0A1Q9E1P2_SYMMI</name>
<protein>
    <submittedName>
        <fullName evidence="2">Uncharacterized protein</fullName>
    </submittedName>
</protein>
<gene>
    <name evidence="2" type="ORF">AK812_SmicGene15931</name>
</gene>
<proteinExistence type="predicted"/>
<evidence type="ECO:0000313" key="3">
    <source>
        <dbReference type="Proteomes" id="UP000186817"/>
    </source>
</evidence>
<comment type="caution">
    <text evidence="2">The sequence shown here is derived from an EMBL/GenBank/DDBJ whole genome shotgun (WGS) entry which is preliminary data.</text>
</comment>
<dbReference type="EMBL" id="LSRX01000296">
    <property type="protein sequence ID" value="OLQ01331.1"/>
    <property type="molecule type" value="Genomic_DNA"/>
</dbReference>
<dbReference type="OrthoDB" id="433996at2759"/>
<dbReference type="Proteomes" id="UP000186817">
    <property type="component" value="Unassembled WGS sequence"/>
</dbReference>
<sequence length="267" mass="29289">MNLVWAGVHVDRWWRKLVNAATNSIAAGIAVGHSEFGHCKFQVINFTVLDEVGVMNGKAHLQQQLAETRGFPAINKATIMQMLQVVLCSDLRMVTVATFDRHQLPTLALASNSFVASRFHTVMRHFGIPEPQVAESEADTPPTPPTPPTPSQALPTPSANSASPASEIELPVQTRFVDQIRRASTPASHKEAPAAVRPRDKLLEKLVNIMAVAQLDESRPLQYQGVDSMMAIELQLQQKLRLSGIEVSLDDLQSEGPLADLLARMQH</sequence>
<evidence type="ECO:0000256" key="1">
    <source>
        <dbReference type="SAM" id="MobiDB-lite"/>
    </source>
</evidence>
<feature type="compositionally biased region" description="Low complexity" evidence="1">
    <location>
        <begin position="153"/>
        <end position="166"/>
    </location>
</feature>
<evidence type="ECO:0000313" key="2">
    <source>
        <dbReference type="EMBL" id="OLQ01331.1"/>
    </source>
</evidence>
<feature type="compositionally biased region" description="Pro residues" evidence="1">
    <location>
        <begin position="141"/>
        <end position="150"/>
    </location>
</feature>
<feature type="region of interest" description="Disordered" evidence="1">
    <location>
        <begin position="133"/>
        <end position="168"/>
    </location>
</feature>
<organism evidence="2 3">
    <name type="scientific">Symbiodinium microadriaticum</name>
    <name type="common">Dinoflagellate</name>
    <name type="synonym">Zooxanthella microadriatica</name>
    <dbReference type="NCBI Taxonomy" id="2951"/>
    <lineage>
        <taxon>Eukaryota</taxon>
        <taxon>Sar</taxon>
        <taxon>Alveolata</taxon>
        <taxon>Dinophyceae</taxon>
        <taxon>Suessiales</taxon>
        <taxon>Symbiodiniaceae</taxon>
        <taxon>Symbiodinium</taxon>
    </lineage>
</organism>
<reference evidence="2 3" key="1">
    <citation type="submission" date="2016-02" db="EMBL/GenBank/DDBJ databases">
        <title>Genome analysis of coral dinoflagellate symbionts highlights evolutionary adaptations to a symbiotic lifestyle.</title>
        <authorList>
            <person name="Aranda M."/>
            <person name="Li Y."/>
            <person name="Liew Y.J."/>
            <person name="Baumgarten S."/>
            <person name="Simakov O."/>
            <person name="Wilson M."/>
            <person name="Piel J."/>
            <person name="Ashoor H."/>
            <person name="Bougouffa S."/>
            <person name="Bajic V.B."/>
            <person name="Ryu T."/>
            <person name="Ravasi T."/>
            <person name="Bayer T."/>
            <person name="Micklem G."/>
            <person name="Kim H."/>
            <person name="Bhak J."/>
            <person name="Lajeunesse T.C."/>
            <person name="Voolstra C.R."/>
        </authorList>
    </citation>
    <scope>NUCLEOTIDE SEQUENCE [LARGE SCALE GENOMIC DNA]</scope>
    <source>
        <strain evidence="2 3">CCMP2467</strain>
    </source>
</reference>
<dbReference type="AlphaFoldDB" id="A0A1Q9E1P2"/>